<name>A0A2U1L9L5_ARTAN</name>
<dbReference type="Pfam" id="PF24758">
    <property type="entry name" value="LRR_At5g56370"/>
    <property type="match status" value="1"/>
</dbReference>
<dbReference type="PANTHER" id="PTHR34145">
    <property type="entry name" value="OS02G0105600 PROTEIN"/>
    <property type="match status" value="1"/>
</dbReference>
<dbReference type="Proteomes" id="UP000245207">
    <property type="component" value="Unassembled WGS sequence"/>
</dbReference>
<evidence type="ECO:0000313" key="3">
    <source>
        <dbReference type="Proteomes" id="UP000245207"/>
    </source>
</evidence>
<dbReference type="InterPro" id="IPR032675">
    <property type="entry name" value="LRR_dom_sf"/>
</dbReference>
<gene>
    <name evidence="2" type="ORF">CTI12_AA513800</name>
</gene>
<sequence>MTIAFFKYLDYTTSRFCNQNVTSAHTFKLVNELKFKVPQEVNIAHRCLQNILLKGVRVLVIDITNGIYASSRYRVPNQLLSATSLTSLELRGCALSTSSLVDVVKFKSLKQLYLDYVTLNDGMIKCLITGCPLLEELTVHNCYGFKKLHVYGLKNLQKVDLRYHPGLEILSKTRMECRRPSAFIDTLWFQKLRQFLDRYIGFKELDMEIGADLIDIEELKINDWSPFELERIRSDPTGDFKLSVFVTLMDAILWCCLPQSLCLEPYFRIIELKQWCQIVKFTYEKLLQQEDQGQINIRIVLSSSSKAKRRLSNLNSLLTALPLDGPRQSITFIKEEVNNETVSQEAISENGSLQIGE</sequence>
<reference evidence="2 3" key="1">
    <citation type="journal article" date="2018" name="Mol. Plant">
        <title>The genome of Artemisia annua provides insight into the evolution of Asteraceae family and artemisinin biosynthesis.</title>
        <authorList>
            <person name="Shen Q."/>
            <person name="Zhang L."/>
            <person name="Liao Z."/>
            <person name="Wang S."/>
            <person name="Yan T."/>
            <person name="Shi P."/>
            <person name="Liu M."/>
            <person name="Fu X."/>
            <person name="Pan Q."/>
            <person name="Wang Y."/>
            <person name="Lv Z."/>
            <person name="Lu X."/>
            <person name="Zhang F."/>
            <person name="Jiang W."/>
            <person name="Ma Y."/>
            <person name="Chen M."/>
            <person name="Hao X."/>
            <person name="Li L."/>
            <person name="Tang Y."/>
            <person name="Lv G."/>
            <person name="Zhou Y."/>
            <person name="Sun X."/>
            <person name="Brodelius P.E."/>
            <person name="Rose J.K.C."/>
            <person name="Tang K."/>
        </authorList>
    </citation>
    <scope>NUCLEOTIDE SEQUENCE [LARGE SCALE GENOMIC DNA]</scope>
    <source>
        <strain evidence="3">cv. Huhao1</strain>
        <tissue evidence="2">Leaf</tissue>
    </source>
</reference>
<dbReference type="EMBL" id="PKPP01010628">
    <property type="protein sequence ID" value="PWA45704.1"/>
    <property type="molecule type" value="Genomic_DNA"/>
</dbReference>
<comment type="caution">
    <text evidence="2">The sequence shown here is derived from an EMBL/GenBank/DDBJ whole genome shotgun (WGS) entry which is preliminary data.</text>
</comment>
<feature type="domain" description="F-box/LRR-repeat protein 15/At3g58940/PEG3-like LRR" evidence="1">
    <location>
        <begin position="46"/>
        <end position="151"/>
    </location>
</feature>
<protein>
    <submittedName>
        <fullName evidence="2">F-box domain, Leucine-rich repeat domain, L domain-like protein</fullName>
    </submittedName>
</protein>
<organism evidence="2 3">
    <name type="scientific">Artemisia annua</name>
    <name type="common">Sweet wormwood</name>
    <dbReference type="NCBI Taxonomy" id="35608"/>
    <lineage>
        <taxon>Eukaryota</taxon>
        <taxon>Viridiplantae</taxon>
        <taxon>Streptophyta</taxon>
        <taxon>Embryophyta</taxon>
        <taxon>Tracheophyta</taxon>
        <taxon>Spermatophyta</taxon>
        <taxon>Magnoliopsida</taxon>
        <taxon>eudicotyledons</taxon>
        <taxon>Gunneridae</taxon>
        <taxon>Pentapetalae</taxon>
        <taxon>asterids</taxon>
        <taxon>campanulids</taxon>
        <taxon>Asterales</taxon>
        <taxon>Asteraceae</taxon>
        <taxon>Asteroideae</taxon>
        <taxon>Anthemideae</taxon>
        <taxon>Artemisiinae</taxon>
        <taxon>Artemisia</taxon>
    </lineage>
</organism>
<proteinExistence type="predicted"/>
<keyword evidence="3" id="KW-1185">Reference proteome</keyword>
<evidence type="ECO:0000313" key="2">
    <source>
        <dbReference type="EMBL" id="PWA45704.1"/>
    </source>
</evidence>
<dbReference type="Gene3D" id="3.80.10.10">
    <property type="entry name" value="Ribonuclease Inhibitor"/>
    <property type="match status" value="1"/>
</dbReference>
<dbReference type="OrthoDB" id="888406at2759"/>
<dbReference type="SUPFAM" id="SSF52047">
    <property type="entry name" value="RNI-like"/>
    <property type="match status" value="1"/>
</dbReference>
<dbReference type="InterPro" id="IPR055411">
    <property type="entry name" value="LRR_FXL15/At3g58940/PEG3-like"/>
</dbReference>
<dbReference type="AlphaFoldDB" id="A0A2U1L9L5"/>
<dbReference type="InterPro" id="IPR053772">
    <property type="entry name" value="At1g61320/At1g61330-like"/>
</dbReference>
<dbReference type="PANTHER" id="PTHR34145:SF28">
    <property type="entry name" value="F-BOX DOMAIN-CONTAINING PROTEIN"/>
    <property type="match status" value="1"/>
</dbReference>
<accession>A0A2U1L9L5</accession>
<evidence type="ECO:0000259" key="1">
    <source>
        <dbReference type="Pfam" id="PF24758"/>
    </source>
</evidence>
<dbReference type="STRING" id="35608.A0A2U1L9L5"/>